<gene>
    <name evidence="2" type="ORF">TPAR_08694</name>
</gene>
<sequence>MRARIEDYDVPPMPDASARGPDVTASWISPENLDSDHLSAFTQALANVLSTDLADVTYAQIIDGLPTRDSYSEFCTFYPAEGEHPAYNHRHLCDGVLDTTRHFRSRLDPLTLRFDPHVLQAFQAESTASPKFLLRVVELLAVSLHEIAVHLFELHQGVHRGEYDKWWASWRQRHRDAEGFYKFHAVAFPPVPFYHNFYKAFDQYPRGRANMVGYWAESKILGGVALFNRGPSDLECNELLIHGSLREGPMTIYPLTNSQWHAFASFLTSDAAAAANMPCPLPLQATSQNLPRYTLYFAMKYQHIFRDRFAFRLPARFEFPDSRDISEVDYPEREDNDWVITHTLDRYQGKQIDEEEMARRIAVLHSCQPGNPYSQAQWPDEILKGEGKETRGNKNNVWY</sequence>
<dbReference type="EMBL" id="PKSG01001104">
    <property type="protein sequence ID" value="POR31120.1"/>
    <property type="molecule type" value="Genomic_DNA"/>
</dbReference>
<dbReference type="STRING" id="94208.A0A2S4KLP6"/>
<comment type="caution">
    <text evidence="2">The sequence shown here is derived from an EMBL/GenBank/DDBJ whole genome shotgun (WGS) entry which is preliminary data.</text>
</comment>
<name>A0A2S4KLP6_9HYPO</name>
<evidence type="ECO:0000313" key="2">
    <source>
        <dbReference type="EMBL" id="POR31120.1"/>
    </source>
</evidence>
<feature type="region of interest" description="Disordered" evidence="1">
    <location>
        <begin position="1"/>
        <end position="21"/>
    </location>
</feature>
<proteinExistence type="predicted"/>
<keyword evidence="3" id="KW-1185">Reference proteome</keyword>
<dbReference type="AlphaFoldDB" id="A0A2S4KLP6"/>
<evidence type="ECO:0000256" key="1">
    <source>
        <dbReference type="SAM" id="MobiDB-lite"/>
    </source>
</evidence>
<dbReference type="OrthoDB" id="5346581at2759"/>
<dbReference type="Proteomes" id="UP000237481">
    <property type="component" value="Unassembled WGS sequence"/>
</dbReference>
<evidence type="ECO:0000313" key="3">
    <source>
        <dbReference type="Proteomes" id="UP000237481"/>
    </source>
</evidence>
<accession>A0A2S4KLP6</accession>
<reference evidence="2 3" key="1">
    <citation type="submission" date="2018-01" db="EMBL/GenBank/DDBJ databases">
        <title>Harnessing the power of phylogenomics to disentangle the directionality and signatures of interkingdom host jumping in the parasitic fungal genus Tolypocladium.</title>
        <authorList>
            <person name="Quandt C.A."/>
            <person name="Patterson W."/>
            <person name="Spatafora J.W."/>
        </authorList>
    </citation>
    <scope>NUCLEOTIDE SEQUENCE [LARGE SCALE GENOMIC DNA]</scope>
    <source>
        <strain evidence="2 3">NRBC 100945</strain>
    </source>
</reference>
<organism evidence="2 3">
    <name type="scientific">Tolypocladium paradoxum</name>
    <dbReference type="NCBI Taxonomy" id="94208"/>
    <lineage>
        <taxon>Eukaryota</taxon>
        <taxon>Fungi</taxon>
        <taxon>Dikarya</taxon>
        <taxon>Ascomycota</taxon>
        <taxon>Pezizomycotina</taxon>
        <taxon>Sordariomycetes</taxon>
        <taxon>Hypocreomycetidae</taxon>
        <taxon>Hypocreales</taxon>
        <taxon>Ophiocordycipitaceae</taxon>
        <taxon>Tolypocladium</taxon>
    </lineage>
</organism>
<protein>
    <submittedName>
        <fullName evidence="2">Uncharacterized protein</fullName>
    </submittedName>
</protein>